<evidence type="ECO:0000313" key="6">
    <source>
        <dbReference type="Proteomes" id="UP000054007"/>
    </source>
</evidence>
<keyword evidence="1" id="KW-0653">Protein transport</keyword>
<dbReference type="InterPro" id="IPR050365">
    <property type="entry name" value="TIM50"/>
</dbReference>
<proteinExistence type="inferred from homology"/>
<name>A0A0D7AVZ3_9AGAR</name>
<organism evidence="5 6">
    <name type="scientific">Cylindrobasidium torrendii FP15055 ss-10</name>
    <dbReference type="NCBI Taxonomy" id="1314674"/>
    <lineage>
        <taxon>Eukaryota</taxon>
        <taxon>Fungi</taxon>
        <taxon>Dikarya</taxon>
        <taxon>Basidiomycota</taxon>
        <taxon>Agaricomycotina</taxon>
        <taxon>Agaricomycetes</taxon>
        <taxon>Agaricomycetidae</taxon>
        <taxon>Agaricales</taxon>
        <taxon>Marasmiineae</taxon>
        <taxon>Physalacriaceae</taxon>
        <taxon>Cylindrobasidium</taxon>
    </lineage>
</organism>
<feature type="region of interest" description="Disordered" evidence="3">
    <location>
        <begin position="17"/>
        <end position="78"/>
    </location>
</feature>
<keyword evidence="2" id="KW-0175">Coiled coil</keyword>
<dbReference type="AlphaFoldDB" id="A0A0D7AVZ3"/>
<evidence type="ECO:0000256" key="3">
    <source>
        <dbReference type="SAM" id="MobiDB-lite"/>
    </source>
</evidence>
<accession>A0A0D7AVZ3</accession>
<comment type="function">
    <text evidence="1">Essential component of the TIM23 complex, a complex that mediates the translocation of transit peptide-containing proteins across the mitochondrial inner membrane.</text>
</comment>
<feature type="domain" description="FCP1 homology" evidence="4">
    <location>
        <begin position="210"/>
        <end position="416"/>
    </location>
</feature>
<keyword evidence="1" id="KW-0809">Transit peptide</keyword>
<dbReference type="PANTHER" id="PTHR12210">
    <property type="entry name" value="DULLARD PROTEIN PHOSPHATASE"/>
    <property type="match status" value="1"/>
</dbReference>
<feature type="region of interest" description="Disordered" evidence="3">
    <location>
        <begin position="113"/>
        <end position="191"/>
    </location>
</feature>
<evidence type="ECO:0000313" key="5">
    <source>
        <dbReference type="EMBL" id="KIY62024.1"/>
    </source>
</evidence>
<keyword evidence="1" id="KW-0496">Mitochondrion</keyword>
<dbReference type="GO" id="GO:0005744">
    <property type="term" value="C:TIM23 mitochondrial import inner membrane translocase complex"/>
    <property type="evidence" value="ECO:0007669"/>
    <property type="project" value="UniProtKB-UniRule"/>
</dbReference>
<comment type="similarity">
    <text evidence="1">Belongs to the TIM50 family.</text>
</comment>
<feature type="compositionally biased region" description="Basic and acidic residues" evidence="3">
    <location>
        <begin position="149"/>
        <end position="177"/>
    </location>
</feature>
<dbReference type="InterPro" id="IPR023214">
    <property type="entry name" value="HAD_sf"/>
</dbReference>
<protein>
    <recommendedName>
        <fullName evidence="1">Mitochondrial import inner membrane translocase subunit TIM50</fullName>
    </recommendedName>
</protein>
<dbReference type="InterPro" id="IPR004274">
    <property type="entry name" value="FCP1_dom"/>
</dbReference>
<sequence>MHPADSEAQRRYSRRYDMYNMYGSGPSSYYTPPQDTYPRTSNSNQYPSYPNDEYTPQQPSYHHDQYWRHNDSNAGYHPQYVQEPAYHDNWNARPNYYPVPRRDDDYFQQQPEWQEWDNRSQSTRRWAESSQYEYSRRSRARSSSPPRQRPLDDYSPHSFDYEPSRQRRDPPRPEPRARYRASKPESVIIPPPSAEYQAQMVEPSEALSRPSDIRKLLVLDLNGTLLNRDDYHKQGLWDNNDWGTYGRGHAVGRPPPRPRTMRKRPYLKSFLRYLFHDDTQAWLDTMVWSSAARGNVDDMVFKAFGDERTNLAAIWARDTLGLTSAQYTGKTQTNKNLEKPWSRCGFDKEAARDTSDPLTPIATTSLHSAKTTILLDDSPLKAQQQPWNQLTIPEYTAQMRRLDEDAEEARRNLEDAKASMLTFSESDAAEAQDALKEAEEESAALDAGLDSTLLAVIGVLDAIKMESSVVAWMYNGGLSLQETSSSSSRSSNETTMANAHIAPPPSSDASPGVSVPMATVEHMAPSSTSLEIGIAAPAAKPDSALLAHQTWFNNAQVVEFRVQLGKAALQRLGIPVEP</sequence>
<dbReference type="GO" id="GO:0015031">
    <property type="term" value="P:protein transport"/>
    <property type="evidence" value="ECO:0007669"/>
    <property type="project" value="UniProtKB-KW"/>
</dbReference>
<dbReference type="SUPFAM" id="SSF56784">
    <property type="entry name" value="HAD-like"/>
    <property type="match status" value="1"/>
</dbReference>
<keyword evidence="1" id="KW-0811">Translocation</keyword>
<keyword evidence="1" id="KW-0813">Transport</keyword>
<feature type="coiled-coil region" evidence="2">
    <location>
        <begin position="392"/>
        <end position="448"/>
    </location>
</feature>
<dbReference type="STRING" id="1314674.A0A0D7AVZ3"/>
<comment type="subunit">
    <text evidence="1">Component of the TIM23 complex.</text>
</comment>
<dbReference type="Pfam" id="PF03031">
    <property type="entry name" value="NIF"/>
    <property type="match status" value="1"/>
</dbReference>
<dbReference type="OrthoDB" id="1711508at2759"/>
<feature type="compositionally biased region" description="Polar residues" evidence="3">
    <location>
        <begin position="25"/>
        <end position="60"/>
    </location>
</feature>
<feature type="compositionally biased region" description="Basic and acidic residues" evidence="3">
    <location>
        <begin position="61"/>
        <end position="71"/>
    </location>
</feature>
<feature type="region of interest" description="Disordered" evidence="3">
    <location>
        <begin position="481"/>
        <end position="512"/>
    </location>
</feature>
<dbReference type="Proteomes" id="UP000054007">
    <property type="component" value="Unassembled WGS sequence"/>
</dbReference>
<keyword evidence="6" id="KW-1185">Reference proteome</keyword>
<comment type="subcellular location">
    <subcellularLocation>
        <location evidence="1">Mitochondrion inner membrane</location>
        <topology evidence="1">Single-pass membrane protein</topology>
    </subcellularLocation>
</comment>
<evidence type="ECO:0000256" key="2">
    <source>
        <dbReference type="SAM" id="Coils"/>
    </source>
</evidence>
<evidence type="ECO:0000256" key="1">
    <source>
        <dbReference type="RuleBase" id="RU365079"/>
    </source>
</evidence>
<dbReference type="InterPro" id="IPR036412">
    <property type="entry name" value="HAD-like_sf"/>
</dbReference>
<dbReference type="SMART" id="SM00577">
    <property type="entry name" value="CPDc"/>
    <property type="match status" value="1"/>
</dbReference>
<dbReference type="EMBL" id="KN880834">
    <property type="protein sequence ID" value="KIY62024.1"/>
    <property type="molecule type" value="Genomic_DNA"/>
</dbReference>
<dbReference type="Gene3D" id="3.40.50.1000">
    <property type="entry name" value="HAD superfamily/HAD-like"/>
    <property type="match status" value="1"/>
</dbReference>
<evidence type="ECO:0000259" key="4">
    <source>
        <dbReference type="PROSITE" id="PS50969"/>
    </source>
</evidence>
<dbReference type="PROSITE" id="PS50969">
    <property type="entry name" value="FCP1"/>
    <property type="match status" value="1"/>
</dbReference>
<reference evidence="5 6" key="1">
    <citation type="journal article" date="2015" name="Fungal Genet. Biol.">
        <title>Evolution of novel wood decay mechanisms in Agaricales revealed by the genome sequences of Fistulina hepatica and Cylindrobasidium torrendii.</title>
        <authorList>
            <person name="Floudas D."/>
            <person name="Held B.W."/>
            <person name="Riley R."/>
            <person name="Nagy L.G."/>
            <person name="Koehler G."/>
            <person name="Ransdell A.S."/>
            <person name="Younus H."/>
            <person name="Chow J."/>
            <person name="Chiniquy J."/>
            <person name="Lipzen A."/>
            <person name="Tritt A."/>
            <person name="Sun H."/>
            <person name="Haridas S."/>
            <person name="LaButti K."/>
            <person name="Ohm R.A."/>
            <person name="Kues U."/>
            <person name="Blanchette R.A."/>
            <person name="Grigoriev I.V."/>
            <person name="Minto R.E."/>
            <person name="Hibbett D.S."/>
        </authorList>
    </citation>
    <scope>NUCLEOTIDE SEQUENCE [LARGE SCALE GENOMIC DNA]</scope>
    <source>
        <strain evidence="5 6">FP15055 ss-10</strain>
    </source>
</reference>
<gene>
    <name evidence="5" type="ORF">CYLTODRAFT_494919</name>
</gene>